<dbReference type="AlphaFoldDB" id="A0AAJ5WHK7"/>
<evidence type="ECO:0000313" key="1">
    <source>
        <dbReference type="EMBL" id="WEK28890.1"/>
    </source>
</evidence>
<dbReference type="EMBL" id="CP119325">
    <property type="protein sequence ID" value="WEK28890.1"/>
    <property type="molecule type" value="Genomic_DNA"/>
</dbReference>
<reference evidence="1" key="1">
    <citation type="submission" date="2023-03" db="EMBL/GenBank/DDBJ databases">
        <title>Andean soil-derived lignocellulolytic bacterial consortium as a source of novel taxa and putative plastic-active enzymes.</title>
        <authorList>
            <person name="Diaz-Garcia L."/>
            <person name="Chuvochina M."/>
            <person name="Feuerriegel G."/>
            <person name="Bunk B."/>
            <person name="Sproer C."/>
            <person name="Streit W.R."/>
            <person name="Rodriguez L.M."/>
            <person name="Overmann J."/>
            <person name="Jimenez D.J."/>
        </authorList>
    </citation>
    <scope>NUCLEOTIDE SEQUENCE</scope>
    <source>
        <strain evidence="1">MAG 876</strain>
    </source>
</reference>
<name>A0AAJ5WHK7_9PSED</name>
<accession>A0AAJ5WHK7</accession>
<organism evidence="1 2">
    <name type="scientific">Candidatus Pseudomonas phytovorans</name>
    <dbReference type="NCBI Taxonomy" id="3121377"/>
    <lineage>
        <taxon>Bacteria</taxon>
        <taxon>Pseudomonadati</taxon>
        <taxon>Pseudomonadota</taxon>
        <taxon>Gammaproteobacteria</taxon>
        <taxon>Pseudomonadales</taxon>
        <taxon>Pseudomonadaceae</taxon>
        <taxon>Pseudomonas</taxon>
    </lineage>
</organism>
<dbReference type="Proteomes" id="UP001216329">
    <property type="component" value="Chromosome"/>
</dbReference>
<protein>
    <submittedName>
        <fullName evidence="1">Uncharacterized protein</fullName>
    </submittedName>
</protein>
<sequence>MTASHVADVRTFRDARLIVRQILPVNRVFAIPVAGLHTPP</sequence>
<evidence type="ECO:0000313" key="2">
    <source>
        <dbReference type="Proteomes" id="UP001216329"/>
    </source>
</evidence>
<proteinExistence type="predicted"/>
<gene>
    <name evidence="1" type="ORF">P0Y58_18495</name>
</gene>